<accession>A0A2S7XQ11</accession>
<gene>
    <name evidence="1" type="ORF">CXB77_14890</name>
</gene>
<protein>
    <submittedName>
        <fullName evidence="1">Uncharacterized protein</fullName>
    </submittedName>
</protein>
<name>A0A2S7XQ11_9GAMM</name>
<keyword evidence="2" id="KW-1185">Reference proteome</keyword>
<reference evidence="1 2" key="1">
    <citation type="submission" date="2018-01" db="EMBL/GenBank/DDBJ databases">
        <title>The complete genome sequence of Chromatium okenii LaCa, a purple sulfur bacterium with a turbulent life.</title>
        <authorList>
            <person name="Luedin S.M."/>
            <person name="Liechti N."/>
            <person name="Storelli N."/>
            <person name="Danza F."/>
            <person name="Wittwer M."/>
            <person name="Pothier J.F."/>
            <person name="Tonolla M.A."/>
        </authorList>
    </citation>
    <scope>NUCLEOTIDE SEQUENCE [LARGE SCALE GENOMIC DNA]</scope>
    <source>
        <strain evidence="1 2">LaCa</strain>
    </source>
</reference>
<evidence type="ECO:0000313" key="1">
    <source>
        <dbReference type="EMBL" id="PQJ95471.1"/>
    </source>
</evidence>
<comment type="caution">
    <text evidence="1">The sequence shown here is derived from an EMBL/GenBank/DDBJ whole genome shotgun (WGS) entry which is preliminary data.</text>
</comment>
<evidence type="ECO:0000313" key="2">
    <source>
        <dbReference type="Proteomes" id="UP000239936"/>
    </source>
</evidence>
<proteinExistence type="predicted"/>
<organism evidence="1 2">
    <name type="scientific">Chromatium okenii</name>
    <dbReference type="NCBI Taxonomy" id="61644"/>
    <lineage>
        <taxon>Bacteria</taxon>
        <taxon>Pseudomonadati</taxon>
        <taxon>Pseudomonadota</taxon>
        <taxon>Gammaproteobacteria</taxon>
        <taxon>Chromatiales</taxon>
        <taxon>Chromatiaceae</taxon>
        <taxon>Chromatium</taxon>
    </lineage>
</organism>
<dbReference type="Proteomes" id="UP000239936">
    <property type="component" value="Unassembled WGS sequence"/>
</dbReference>
<dbReference type="EMBL" id="PPGH01000037">
    <property type="protein sequence ID" value="PQJ95471.1"/>
    <property type="molecule type" value="Genomic_DNA"/>
</dbReference>
<sequence length="92" mass="10198">MRRDLLMLKVVQELTELHDQSAVLVLQLNLPQSNLMLVNEQITSVCGALLPLLSVDGDLQKHTQSNQNDNLQCDTFPCSLLQTGQTLDPAIN</sequence>
<dbReference type="AlphaFoldDB" id="A0A2S7XQ11"/>
<dbReference type="RefSeq" id="WP_105074499.1">
    <property type="nucleotide sequence ID" value="NZ_PPGH01000037.1"/>
</dbReference>